<dbReference type="SUPFAM" id="SSF54236">
    <property type="entry name" value="Ubiquitin-like"/>
    <property type="match status" value="1"/>
</dbReference>
<organism evidence="2 3">
    <name type="scientific">Cyprinodon variegatus</name>
    <name type="common">Sheepshead minnow</name>
    <dbReference type="NCBI Taxonomy" id="28743"/>
    <lineage>
        <taxon>Eukaryota</taxon>
        <taxon>Metazoa</taxon>
        <taxon>Chordata</taxon>
        <taxon>Craniata</taxon>
        <taxon>Vertebrata</taxon>
        <taxon>Euteleostomi</taxon>
        <taxon>Actinopterygii</taxon>
        <taxon>Neopterygii</taxon>
        <taxon>Teleostei</taxon>
        <taxon>Neoteleostei</taxon>
        <taxon>Acanthomorphata</taxon>
        <taxon>Ovalentaria</taxon>
        <taxon>Atherinomorphae</taxon>
        <taxon>Cyprinodontiformes</taxon>
        <taxon>Cyprinodontidae</taxon>
        <taxon>Cyprinodon</taxon>
    </lineage>
</organism>
<evidence type="ECO:0000259" key="1">
    <source>
        <dbReference type="PROSITE" id="PS50053"/>
    </source>
</evidence>
<feature type="domain" description="Ubiquitin-like" evidence="1">
    <location>
        <begin position="30"/>
        <end position="90"/>
    </location>
</feature>
<keyword evidence="3" id="KW-1185">Reference proteome</keyword>
<dbReference type="CDD" id="cd17039">
    <property type="entry name" value="Ubl_ubiquitin_like"/>
    <property type="match status" value="1"/>
</dbReference>
<dbReference type="PROSITE" id="PS50053">
    <property type="entry name" value="UBIQUITIN_2"/>
    <property type="match status" value="1"/>
</dbReference>
<dbReference type="OMA" id="RWREWAN"/>
<proteinExistence type="predicted"/>
<dbReference type="Proteomes" id="UP000265020">
    <property type="component" value="Unassembled WGS sequence"/>
</dbReference>
<evidence type="ECO:0000313" key="3">
    <source>
        <dbReference type="Proteomes" id="UP000265020"/>
    </source>
</evidence>
<dbReference type="STRING" id="28743.ENSCVAP00000029934"/>
<evidence type="ECO:0000313" key="2">
    <source>
        <dbReference type="Ensembl" id="ENSCVAP00000029934.1"/>
    </source>
</evidence>
<dbReference type="InterPro" id="IPR000626">
    <property type="entry name" value="Ubiquitin-like_dom"/>
</dbReference>
<sequence>MIYQIVVLGAKGGDLTIDLCTYQEEMERLTVMNLKQKIAESLTEKAGGECLVRDMRLIFGNKTLEEKKRLLDYGIQHLSRIHMVIPLDGGLLL</sequence>
<dbReference type="Gene3D" id="3.10.20.90">
    <property type="entry name" value="Phosphatidylinositol 3-kinase Catalytic Subunit, Chain A, domain 1"/>
    <property type="match status" value="1"/>
</dbReference>
<reference evidence="2" key="1">
    <citation type="submission" date="2025-08" db="UniProtKB">
        <authorList>
            <consortium name="Ensembl"/>
        </authorList>
    </citation>
    <scope>IDENTIFICATION</scope>
</reference>
<protein>
    <recommendedName>
        <fullName evidence="1">Ubiquitin-like domain-containing protein</fullName>
    </recommendedName>
</protein>
<dbReference type="GeneTree" id="ENSGT01030000235653"/>
<reference evidence="2" key="2">
    <citation type="submission" date="2025-09" db="UniProtKB">
        <authorList>
            <consortium name="Ensembl"/>
        </authorList>
    </citation>
    <scope>IDENTIFICATION</scope>
</reference>
<dbReference type="Ensembl" id="ENSCVAT00000023387.1">
    <property type="protein sequence ID" value="ENSCVAP00000029934.1"/>
    <property type="gene ID" value="ENSCVAG00000018101.1"/>
</dbReference>
<name>A0A3Q2EDZ3_CYPVA</name>
<accession>A0A3Q2EDZ3</accession>
<dbReference type="Pfam" id="PF00240">
    <property type="entry name" value="ubiquitin"/>
    <property type="match status" value="1"/>
</dbReference>
<dbReference type="InterPro" id="IPR029071">
    <property type="entry name" value="Ubiquitin-like_domsf"/>
</dbReference>
<dbReference type="AlphaFoldDB" id="A0A3Q2EDZ3"/>